<gene>
    <name evidence="1" type="ORF">PHYPA_009919</name>
</gene>
<dbReference type="Gramene" id="Pp3c7_4540V3.1">
    <property type="protein sequence ID" value="PAC:32925679.CDS.1"/>
    <property type="gene ID" value="Pp3c7_4540"/>
</dbReference>
<evidence type="ECO:0000313" key="1">
    <source>
        <dbReference type="EMBL" id="PNR50733.1"/>
    </source>
</evidence>
<dbReference type="Gramene" id="Pp3c7_4540V3.2">
    <property type="protein sequence ID" value="PAC:32925680.CDS.1"/>
    <property type="gene ID" value="Pp3c7_4540"/>
</dbReference>
<dbReference type="Proteomes" id="UP000006727">
    <property type="component" value="Chromosome 7"/>
</dbReference>
<dbReference type="InParanoid" id="A0A2K1KAD5"/>
<evidence type="ECO:0000313" key="3">
    <source>
        <dbReference type="Proteomes" id="UP000006727"/>
    </source>
</evidence>
<organism evidence="1">
    <name type="scientific">Physcomitrium patens</name>
    <name type="common">Spreading-leaved earth moss</name>
    <name type="synonym">Physcomitrella patens</name>
    <dbReference type="NCBI Taxonomy" id="3218"/>
    <lineage>
        <taxon>Eukaryota</taxon>
        <taxon>Viridiplantae</taxon>
        <taxon>Streptophyta</taxon>
        <taxon>Embryophyta</taxon>
        <taxon>Bryophyta</taxon>
        <taxon>Bryophytina</taxon>
        <taxon>Bryopsida</taxon>
        <taxon>Funariidae</taxon>
        <taxon>Funariales</taxon>
        <taxon>Funariaceae</taxon>
        <taxon>Physcomitrium</taxon>
    </lineage>
</organism>
<evidence type="ECO:0000313" key="2">
    <source>
        <dbReference type="EnsemblPlants" id="PAC:32925679.CDS.1"/>
    </source>
</evidence>
<sequence length="70" mass="7610">MSSNALPPFLSLRPSPTFQPLEIDYVFFGSPLPTLPHEPQVAAAVELHQADVATAIPAETPSFQAPQRRL</sequence>
<dbReference type="AlphaFoldDB" id="A0A2K1KAD5"/>
<keyword evidence="3" id="KW-1185">Reference proteome</keyword>
<reference evidence="1 3" key="1">
    <citation type="journal article" date="2008" name="Science">
        <title>The Physcomitrella genome reveals evolutionary insights into the conquest of land by plants.</title>
        <authorList>
            <person name="Rensing S."/>
            <person name="Lang D."/>
            <person name="Zimmer A."/>
            <person name="Terry A."/>
            <person name="Salamov A."/>
            <person name="Shapiro H."/>
            <person name="Nishiyama T."/>
            <person name="Perroud P.-F."/>
            <person name="Lindquist E."/>
            <person name="Kamisugi Y."/>
            <person name="Tanahashi T."/>
            <person name="Sakakibara K."/>
            <person name="Fujita T."/>
            <person name="Oishi K."/>
            <person name="Shin-I T."/>
            <person name="Kuroki Y."/>
            <person name="Toyoda A."/>
            <person name="Suzuki Y."/>
            <person name="Hashimoto A."/>
            <person name="Yamaguchi K."/>
            <person name="Sugano A."/>
            <person name="Kohara Y."/>
            <person name="Fujiyama A."/>
            <person name="Anterola A."/>
            <person name="Aoki S."/>
            <person name="Ashton N."/>
            <person name="Barbazuk W.B."/>
            <person name="Barker E."/>
            <person name="Bennetzen J."/>
            <person name="Bezanilla M."/>
            <person name="Blankenship R."/>
            <person name="Cho S.H."/>
            <person name="Dutcher S."/>
            <person name="Estelle M."/>
            <person name="Fawcett J.A."/>
            <person name="Gundlach H."/>
            <person name="Hanada K."/>
            <person name="Heyl A."/>
            <person name="Hicks K.A."/>
            <person name="Hugh J."/>
            <person name="Lohr M."/>
            <person name="Mayer K."/>
            <person name="Melkozernov A."/>
            <person name="Murata T."/>
            <person name="Nelson D."/>
            <person name="Pils B."/>
            <person name="Prigge M."/>
            <person name="Reiss B."/>
            <person name="Renner T."/>
            <person name="Rombauts S."/>
            <person name="Rushton P."/>
            <person name="Sanderfoot A."/>
            <person name="Schween G."/>
            <person name="Shiu S.-H."/>
            <person name="Stueber K."/>
            <person name="Theodoulou F.L."/>
            <person name="Tu H."/>
            <person name="Van de Peer Y."/>
            <person name="Verrier P.J."/>
            <person name="Waters E."/>
            <person name="Wood A."/>
            <person name="Yang L."/>
            <person name="Cove D."/>
            <person name="Cuming A."/>
            <person name="Hasebe M."/>
            <person name="Lucas S."/>
            <person name="Mishler D.B."/>
            <person name="Reski R."/>
            <person name="Grigoriev I."/>
            <person name="Quatrano R.S."/>
            <person name="Boore J.L."/>
        </authorList>
    </citation>
    <scope>NUCLEOTIDE SEQUENCE [LARGE SCALE GENOMIC DNA]</scope>
    <source>
        <strain evidence="2 3">cv. Gransden 2004</strain>
    </source>
</reference>
<dbReference type="EMBL" id="ABEU02000007">
    <property type="protein sequence ID" value="PNR50733.1"/>
    <property type="molecule type" value="Genomic_DNA"/>
</dbReference>
<dbReference type="EnsemblPlants" id="Pp3c7_4540V3.2">
    <property type="protein sequence ID" value="PAC:32925680.CDS.1"/>
    <property type="gene ID" value="Pp3c7_4540"/>
</dbReference>
<dbReference type="PaxDb" id="3218-PP1S207_40V6.1"/>
<accession>A0A2K1KAD5</accession>
<reference evidence="1 3" key="2">
    <citation type="journal article" date="2018" name="Plant J.">
        <title>The Physcomitrella patens chromosome-scale assembly reveals moss genome structure and evolution.</title>
        <authorList>
            <person name="Lang D."/>
            <person name="Ullrich K.K."/>
            <person name="Murat F."/>
            <person name="Fuchs J."/>
            <person name="Jenkins J."/>
            <person name="Haas F.B."/>
            <person name="Piednoel M."/>
            <person name="Gundlach H."/>
            <person name="Van Bel M."/>
            <person name="Meyberg R."/>
            <person name="Vives C."/>
            <person name="Morata J."/>
            <person name="Symeonidi A."/>
            <person name="Hiss M."/>
            <person name="Muchero W."/>
            <person name="Kamisugi Y."/>
            <person name="Saleh O."/>
            <person name="Blanc G."/>
            <person name="Decker E.L."/>
            <person name="van Gessel N."/>
            <person name="Grimwood J."/>
            <person name="Hayes R.D."/>
            <person name="Graham S.W."/>
            <person name="Gunter L.E."/>
            <person name="McDaniel S.F."/>
            <person name="Hoernstein S.N.W."/>
            <person name="Larsson A."/>
            <person name="Li F.W."/>
            <person name="Perroud P.F."/>
            <person name="Phillips J."/>
            <person name="Ranjan P."/>
            <person name="Rokshar D.S."/>
            <person name="Rothfels C.J."/>
            <person name="Schneider L."/>
            <person name="Shu S."/>
            <person name="Stevenson D.W."/>
            <person name="Thummler F."/>
            <person name="Tillich M."/>
            <person name="Villarreal Aguilar J.C."/>
            <person name="Widiez T."/>
            <person name="Wong G.K."/>
            <person name="Wymore A."/>
            <person name="Zhang Y."/>
            <person name="Zimmer A.D."/>
            <person name="Quatrano R.S."/>
            <person name="Mayer K.F.X."/>
            <person name="Goodstein D."/>
            <person name="Casacuberta J.M."/>
            <person name="Vandepoele K."/>
            <person name="Reski R."/>
            <person name="Cuming A.C."/>
            <person name="Tuskan G.A."/>
            <person name="Maumus F."/>
            <person name="Salse J."/>
            <person name="Schmutz J."/>
            <person name="Rensing S.A."/>
        </authorList>
    </citation>
    <scope>NUCLEOTIDE SEQUENCE [LARGE SCALE GENOMIC DNA]</scope>
    <source>
        <strain evidence="2 3">cv. Gransden 2004</strain>
    </source>
</reference>
<proteinExistence type="predicted"/>
<name>A0A2K1KAD5_PHYPA</name>
<protein>
    <submittedName>
        <fullName evidence="1 2">Uncharacterized protein</fullName>
    </submittedName>
</protein>
<dbReference type="EnsemblPlants" id="Pp3c7_4540V3.1">
    <property type="protein sequence ID" value="PAC:32925679.CDS.1"/>
    <property type="gene ID" value="Pp3c7_4540"/>
</dbReference>
<reference evidence="2" key="3">
    <citation type="submission" date="2020-12" db="UniProtKB">
        <authorList>
            <consortium name="EnsemblPlants"/>
        </authorList>
    </citation>
    <scope>IDENTIFICATION</scope>
</reference>